<comment type="caution">
    <text evidence="7">The sequence shown here is derived from an EMBL/GenBank/DDBJ whole genome shotgun (WGS) entry which is preliminary data.</text>
</comment>
<dbReference type="InterPro" id="IPR036638">
    <property type="entry name" value="HLH_DNA-bd_sf"/>
</dbReference>
<dbReference type="PANTHER" id="PTHR46772:SF8">
    <property type="entry name" value="TRANSCRIPTION FACTOR BHLH95"/>
    <property type="match status" value="1"/>
</dbReference>
<keyword evidence="3" id="KW-0804">Transcription</keyword>
<dbReference type="Proteomes" id="UP000823775">
    <property type="component" value="Unassembled WGS sequence"/>
</dbReference>
<name>A0ABS8WLB0_DATST</name>
<dbReference type="SUPFAM" id="SSF47459">
    <property type="entry name" value="HLH, helix-loop-helix DNA-binding domain"/>
    <property type="match status" value="1"/>
</dbReference>
<feature type="region of interest" description="Disordered" evidence="5">
    <location>
        <begin position="54"/>
        <end position="104"/>
    </location>
</feature>
<evidence type="ECO:0000256" key="4">
    <source>
        <dbReference type="ARBA" id="ARBA00023242"/>
    </source>
</evidence>
<sequence>MNEGGDNDWLLWENKEVWSFLNSGDDLVGSGEKFAGDKLTDHKSDTYQLPISVKEMVEPTTTVGRKRNSPNQKKDGKEKGKAKVGADGEGEPNHDTHTQTERERRKKMGELITELHGFLPRLSPKFHFSNLSKLSKS</sequence>
<dbReference type="InterPro" id="IPR011598">
    <property type="entry name" value="bHLH_dom"/>
</dbReference>
<dbReference type="Pfam" id="PF00010">
    <property type="entry name" value="HLH"/>
    <property type="match status" value="1"/>
</dbReference>
<evidence type="ECO:0000256" key="2">
    <source>
        <dbReference type="ARBA" id="ARBA00023015"/>
    </source>
</evidence>
<reference evidence="7 8" key="1">
    <citation type="journal article" date="2021" name="BMC Genomics">
        <title>Datura genome reveals duplications of psychoactive alkaloid biosynthetic genes and high mutation rate following tissue culture.</title>
        <authorList>
            <person name="Rajewski A."/>
            <person name="Carter-House D."/>
            <person name="Stajich J."/>
            <person name="Litt A."/>
        </authorList>
    </citation>
    <scope>NUCLEOTIDE SEQUENCE [LARGE SCALE GENOMIC DNA]</scope>
    <source>
        <strain evidence="7">AR-01</strain>
    </source>
</reference>
<keyword evidence="4" id="KW-0539">Nucleus</keyword>
<evidence type="ECO:0000256" key="5">
    <source>
        <dbReference type="SAM" id="MobiDB-lite"/>
    </source>
</evidence>
<evidence type="ECO:0000313" key="7">
    <source>
        <dbReference type="EMBL" id="MCE3051628.1"/>
    </source>
</evidence>
<dbReference type="InterPro" id="IPR044278">
    <property type="entry name" value="BHLH95-like"/>
</dbReference>
<feature type="compositionally biased region" description="Basic and acidic residues" evidence="5">
    <location>
        <begin position="72"/>
        <end position="103"/>
    </location>
</feature>
<organism evidence="7 8">
    <name type="scientific">Datura stramonium</name>
    <name type="common">Jimsonweed</name>
    <name type="synonym">Common thornapple</name>
    <dbReference type="NCBI Taxonomy" id="4076"/>
    <lineage>
        <taxon>Eukaryota</taxon>
        <taxon>Viridiplantae</taxon>
        <taxon>Streptophyta</taxon>
        <taxon>Embryophyta</taxon>
        <taxon>Tracheophyta</taxon>
        <taxon>Spermatophyta</taxon>
        <taxon>Magnoliopsida</taxon>
        <taxon>eudicotyledons</taxon>
        <taxon>Gunneridae</taxon>
        <taxon>Pentapetalae</taxon>
        <taxon>asterids</taxon>
        <taxon>lamiids</taxon>
        <taxon>Solanales</taxon>
        <taxon>Solanaceae</taxon>
        <taxon>Solanoideae</taxon>
        <taxon>Datureae</taxon>
        <taxon>Datura</taxon>
    </lineage>
</organism>
<accession>A0ABS8WLB0</accession>
<keyword evidence="2" id="KW-0805">Transcription regulation</keyword>
<keyword evidence="8" id="KW-1185">Reference proteome</keyword>
<evidence type="ECO:0000256" key="3">
    <source>
        <dbReference type="ARBA" id="ARBA00023163"/>
    </source>
</evidence>
<dbReference type="EMBL" id="JACEIK010008781">
    <property type="protein sequence ID" value="MCE3051628.1"/>
    <property type="molecule type" value="Genomic_DNA"/>
</dbReference>
<evidence type="ECO:0000256" key="1">
    <source>
        <dbReference type="ARBA" id="ARBA00004123"/>
    </source>
</evidence>
<dbReference type="PROSITE" id="PS50888">
    <property type="entry name" value="BHLH"/>
    <property type="match status" value="1"/>
</dbReference>
<gene>
    <name evidence="7" type="ORF">HAX54_050382</name>
</gene>
<feature type="domain" description="BHLH" evidence="6">
    <location>
        <begin position="92"/>
        <end position="137"/>
    </location>
</feature>
<protein>
    <recommendedName>
        <fullName evidence="6">BHLH domain-containing protein</fullName>
    </recommendedName>
</protein>
<evidence type="ECO:0000313" key="8">
    <source>
        <dbReference type="Proteomes" id="UP000823775"/>
    </source>
</evidence>
<dbReference type="PANTHER" id="PTHR46772">
    <property type="entry name" value="BHLH DOMAIN-CONTAINING PROTEIN"/>
    <property type="match status" value="1"/>
</dbReference>
<proteinExistence type="predicted"/>
<comment type="subcellular location">
    <subcellularLocation>
        <location evidence="1">Nucleus</location>
    </subcellularLocation>
</comment>
<evidence type="ECO:0000259" key="6">
    <source>
        <dbReference type="PROSITE" id="PS50888"/>
    </source>
</evidence>